<dbReference type="Proteomes" id="UP000281547">
    <property type="component" value="Unassembled WGS sequence"/>
</dbReference>
<dbReference type="Gene3D" id="3.40.630.30">
    <property type="match status" value="1"/>
</dbReference>
<dbReference type="PROSITE" id="PS51729">
    <property type="entry name" value="GNAT_YJDJ"/>
    <property type="match status" value="1"/>
</dbReference>
<evidence type="ECO:0000313" key="2">
    <source>
        <dbReference type="EMBL" id="RUT34420.1"/>
    </source>
</evidence>
<sequence>MTETPPIEHEHQDGRGRYVMRFADGSEGELTYHERNGARVADHTGIPPHHRGGGHAALLVDRLVADAARDGVRIVPLCSYVEAQFRRHPEWAEHRA</sequence>
<dbReference type="InterPro" id="IPR045057">
    <property type="entry name" value="Gcn5-rel_NAT"/>
</dbReference>
<organism evidence="2 3">
    <name type="scientific">Arsenicitalea aurantiaca</name>
    <dbReference type="NCBI Taxonomy" id="1783274"/>
    <lineage>
        <taxon>Bacteria</taxon>
        <taxon>Pseudomonadati</taxon>
        <taxon>Pseudomonadota</taxon>
        <taxon>Alphaproteobacteria</taxon>
        <taxon>Hyphomicrobiales</taxon>
        <taxon>Devosiaceae</taxon>
        <taxon>Arsenicitalea</taxon>
    </lineage>
</organism>
<dbReference type="GO" id="GO:0016740">
    <property type="term" value="F:transferase activity"/>
    <property type="evidence" value="ECO:0007669"/>
    <property type="project" value="UniProtKB-KW"/>
</dbReference>
<evidence type="ECO:0000259" key="1">
    <source>
        <dbReference type="PROSITE" id="PS51729"/>
    </source>
</evidence>
<reference evidence="2 3" key="1">
    <citation type="journal article" date="2016" name="Int. J. Syst. Evol. Microbiol.">
        <title>Arsenicitalea aurantiaca gen. nov., sp. nov., a new member of the family Hyphomicrobiaceae, isolated from high-arsenic sediment.</title>
        <authorList>
            <person name="Mu Y."/>
            <person name="Zhou L."/>
            <person name="Zeng X.C."/>
            <person name="Liu L."/>
            <person name="Pan Y."/>
            <person name="Chen X."/>
            <person name="Wang J."/>
            <person name="Li S."/>
            <person name="Li W.J."/>
            <person name="Wang Y."/>
        </authorList>
    </citation>
    <scope>NUCLEOTIDE SEQUENCE [LARGE SCALE GENOMIC DNA]</scope>
    <source>
        <strain evidence="2 3">42-50</strain>
    </source>
</reference>
<dbReference type="EMBL" id="RZNJ01000001">
    <property type="protein sequence ID" value="RUT34420.1"/>
    <property type="molecule type" value="Genomic_DNA"/>
</dbReference>
<name>A0A433XK15_9HYPH</name>
<dbReference type="InterPro" id="IPR016181">
    <property type="entry name" value="Acyl_CoA_acyltransferase"/>
</dbReference>
<dbReference type="Pfam" id="PF14542">
    <property type="entry name" value="Acetyltransf_CG"/>
    <property type="match status" value="1"/>
</dbReference>
<protein>
    <submittedName>
        <fullName evidence="2">N-acetyltransferase</fullName>
    </submittedName>
</protein>
<accession>A0A433XK15</accession>
<keyword evidence="3" id="KW-1185">Reference proteome</keyword>
<dbReference type="RefSeq" id="WP_127186539.1">
    <property type="nucleotide sequence ID" value="NZ_RZNJ01000001.1"/>
</dbReference>
<gene>
    <name evidence="2" type="ORF">EMQ25_00195</name>
</gene>
<dbReference type="InterPro" id="IPR031165">
    <property type="entry name" value="GNAT_YJDJ"/>
</dbReference>
<evidence type="ECO:0000313" key="3">
    <source>
        <dbReference type="Proteomes" id="UP000281547"/>
    </source>
</evidence>
<dbReference type="AlphaFoldDB" id="A0A433XK15"/>
<dbReference type="PANTHER" id="PTHR31435">
    <property type="entry name" value="PROTEIN NATD1"/>
    <property type="match status" value="1"/>
</dbReference>
<feature type="domain" description="N-acetyltransferase" evidence="1">
    <location>
        <begin position="10"/>
        <end position="96"/>
    </location>
</feature>
<proteinExistence type="predicted"/>
<comment type="caution">
    <text evidence="2">The sequence shown here is derived from an EMBL/GenBank/DDBJ whole genome shotgun (WGS) entry which is preliminary data.</text>
</comment>
<dbReference type="SUPFAM" id="SSF55729">
    <property type="entry name" value="Acyl-CoA N-acyltransferases (Nat)"/>
    <property type="match status" value="1"/>
</dbReference>
<dbReference type="PANTHER" id="PTHR31435:SF10">
    <property type="entry name" value="BSR4717 PROTEIN"/>
    <property type="match status" value="1"/>
</dbReference>
<dbReference type="OrthoDB" id="9800945at2"/>
<keyword evidence="2" id="KW-0808">Transferase</keyword>